<dbReference type="InterPro" id="IPR000649">
    <property type="entry name" value="IF-2B-related"/>
</dbReference>
<dbReference type="Proteomes" id="UP000526892">
    <property type="component" value="Unassembled WGS sequence"/>
</dbReference>
<dbReference type="Pfam" id="PF01008">
    <property type="entry name" value="IF-2B"/>
    <property type="match status" value="1"/>
</dbReference>
<dbReference type="NCBIfam" id="NF004326">
    <property type="entry name" value="PRK05720.1"/>
    <property type="match status" value="1"/>
</dbReference>
<dbReference type="InterPro" id="IPR005251">
    <property type="entry name" value="IF-M1Pi"/>
</dbReference>
<comment type="function">
    <text evidence="4">Catalyzes the interconversion of methylthioribose-1-phosphate (MTR-1-P) into methylthioribulose-1-phosphate (MTRu-1-P). Also catalyzes the interconversion of 5-deoxyribose 1-phosphate and 5-deoxyribulose 1-phosphate. Part of a bifunctional DHAP-shunt salvage pathway for SAM by-products.</text>
</comment>
<organism evidence="6 7">
    <name type="scientific">Vreelandella glaciei</name>
    <dbReference type="NCBI Taxonomy" id="186761"/>
    <lineage>
        <taxon>Bacteria</taxon>
        <taxon>Pseudomonadati</taxon>
        <taxon>Pseudomonadota</taxon>
        <taxon>Gammaproteobacteria</taxon>
        <taxon>Oceanospirillales</taxon>
        <taxon>Halomonadaceae</taxon>
        <taxon>Vreelandella</taxon>
    </lineage>
</organism>
<comment type="pathway">
    <text evidence="5">Amino-acid biosynthesis; L-methionine biosynthesis via salvage pathway; L-methionine from S-methyl-5-thio-alpha-D-ribose 1-phosphate: step 1/6.</text>
</comment>
<dbReference type="InterPro" id="IPR011559">
    <property type="entry name" value="Initiation_fac_2B_a/b/d"/>
</dbReference>
<evidence type="ECO:0000313" key="7">
    <source>
        <dbReference type="Proteomes" id="UP000526892"/>
    </source>
</evidence>
<dbReference type="FunFam" id="3.40.50.10470:FF:000006">
    <property type="entry name" value="Methylthioribose-1-phosphate isomerase"/>
    <property type="match status" value="1"/>
</dbReference>
<dbReference type="SUPFAM" id="SSF100950">
    <property type="entry name" value="NagB/RpiA/CoA transferase-like"/>
    <property type="match status" value="1"/>
</dbReference>
<feature type="active site" description="Proton donor" evidence="5">
    <location>
        <position position="225"/>
    </location>
</feature>
<evidence type="ECO:0000313" key="6">
    <source>
        <dbReference type="EMBL" id="NYS80432.1"/>
    </source>
</evidence>
<dbReference type="NCBIfam" id="TIGR00524">
    <property type="entry name" value="eIF-2B_rel"/>
    <property type="match status" value="1"/>
</dbReference>
<feature type="binding site" evidence="5">
    <location>
        <begin position="49"/>
        <end position="51"/>
    </location>
    <ligand>
        <name>substrate</name>
    </ligand>
</feature>
<dbReference type="GO" id="GO:0019509">
    <property type="term" value="P:L-methionine salvage from methylthioadenosine"/>
    <property type="evidence" value="ECO:0007669"/>
    <property type="project" value="UniProtKB-UniRule"/>
</dbReference>
<dbReference type="EMBL" id="JACCDE010000055">
    <property type="protein sequence ID" value="NYS80432.1"/>
    <property type="molecule type" value="Genomic_DNA"/>
</dbReference>
<evidence type="ECO:0000256" key="4">
    <source>
        <dbReference type="ARBA" id="ARBA00058145"/>
    </source>
</evidence>
<dbReference type="PANTHER" id="PTHR43475">
    <property type="entry name" value="METHYLTHIORIBOSE-1-PHOSPHATE ISOMERASE"/>
    <property type="match status" value="1"/>
</dbReference>
<dbReference type="HAMAP" id="MF_01678">
    <property type="entry name" value="Salvage_MtnA"/>
    <property type="match status" value="1"/>
</dbReference>
<sequence length="349" mass="37300">MPQLQSRSLRVHADTLEYLDQTQLPQAEKWVPCDSPEAWQGAVKNLAIRGAPLIGLSAAFVLAQFAASHPEHDWQQVSDRLRATRPTAVNLMYCLDAMEACFEQGANALAERAAALFAEDRALCQRMAERGADLLKTGDRVLTHCNTGALATAGVGTAIGALAVAKQRGVELHVFVDETRPLLQGGRLTAWEMADLGIPYQLITDSMAASLMAAGKVDKVMVGADRICANGDFANKVGTYMLAVVAHYHQVPFYVVAPYTTVDPACATGAEIPIEQRDPAEIRGAAGAFGEVVWAPSDAPVWNPAFDVTPASLVTAWILDTGVFDAAAIARGEHCQGRGVAASKCWRTT</sequence>
<dbReference type="GO" id="GO:0046523">
    <property type="term" value="F:S-methyl-5-thioribose-1-phosphate isomerase activity"/>
    <property type="evidence" value="ECO:0007669"/>
    <property type="project" value="UniProtKB-UniRule"/>
</dbReference>
<keyword evidence="7" id="KW-1185">Reference proteome</keyword>
<dbReference type="RefSeq" id="WP_179917378.1">
    <property type="nucleotide sequence ID" value="NZ_JACCDE010000055.1"/>
</dbReference>
<dbReference type="AlphaFoldDB" id="A0A7Z0S0I8"/>
<name>A0A7Z0S0I8_9GAMM</name>
<keyword evidence="5" id="KW-0028">Amino-acid biosynthesis</keyword>
<evidence type="ECO:0000256" key="3">
    <source>
        <dbReference type="ARBA" id="ARBA00051169"/>
    </source>
</evidence>
<comment type="catalytic activity">
    <reaction evidence="3">
        <text>5-(methylsulfanyl)-alpha-D-ribose 1-phosphate = 5-(methylsulfanyl)-D-ribulose 1-phosphate</text>
        <dbReference type="Rhea" id="RHEA:19989"/>
        <dbReference type="ChEBI" id="CHEBI:58533"/>
        <dbReference type="ChEBI" id="CHEBI:58548"/>
        <dbReference type="EC" id="5.3.1.23"/>
    </reaction>
    <physiologicalReaction direction="left-to-right" evidence="3">
        <dbReference type="Rhea" id="RHEA:19990"/>
    </physiologicalReaction>
</comment>
<proteinExistence type="inferred from homology"/>
<dbReference type="Gene3D" id="3.40.50.10470">
    <property type="entry name" value="Translation initiation factor eif-2b, domain 2"/>
    <property type="match status" value="1"/>
</dbReference>
<evidence type="ECO:0000256" key="5">
    <source>
        <dbReference type="HAMAP-Rule" id="MF_01678"/>
    </source>
</evidence>
<gene>
    <name evidence="5 6" type="primary">mtnA</name>
    <name evidence="6" type="ORF">HZS80_22480</name>
</gene>
<evidence type="ECO:0000256" key="2">
    <source>
        <dbReference type="ARBA" id="ARBA00050906"/>
    </source>
</evidence>
<feature type="binding site" evidence="5">
    <location>
        <position position="184"/>
    </location>
    <ligand>
        <name>substrate</name>
    </ligand>
</feature>
<evidence type="ECO:0000256" key="1">
    <source>
        <dbReference type="ARBA" id="ARBA00023235"/>
    </source>
</evidence>
<comment type="catalytic activity">
    <reaction evidence="2">
        <text>5-deoxy-alpha-D-ribose 1-phosphate = 5-deoxy-D-ribulose 1-phosphate</text>
        <dbReference type="Rhea" id="RHEA:61296"/>
        <dbReference type="ChEBI" id="CHEBI:58749"/>
        <dbReference type="ChEBI" id="CHEBI:144504"/>
    </reaction>
    <physiologicalReaction direction="left-to-right" evidence="2">
        <dbReference type="Rhea" id="RHEA:61297"/>
    </physiologicalReaction>
</comment>
<dbReference type="PANTHER" id="PTHR43475:SF1">
    <property type="entry name" value="METHYLTHIORIBOSE-1-PHOSPHATE ISOMERASE"/>
    <property type="match status" value="1"/>
</dbReference>
<accession>A0A7Z0S0I8</accession>
<keyword evidence="5" id="KW-0486">Methionine biosynthesis</keyword>
<dbReference type="InterPro" id="IPR027363">
    <property type="entry name" value="M1Pi_N"/>
</dbReference>
<dbReference type="EC" id="5.3.1.23" evidence="5"/>
<dbReference type="Gene3D" id="1.20.120.420">
    <property type="entry name" value="translation initiation factor eif-2b, domain 1"/>
    <property type="match status" value="1"/>
</dbReference>
<reference evidence="6 7" key="1">
    <citation type="journal article" date="2003" name="Extremophiles">
        <title>Halomonas glaciei sp. nov. isolated from fast ice of Adelie Land, Antarctica.</title>
        <authorList>
            <person name="Reddy G.S."/>
            <person name="Raghavan P.U."/>
            <person name="Sarita N.B."/>
            <person name="Prakash J.S."/>
            <person name="Nagesh N."/>
            <person name="Delille D."/>
            <person name="Shivaji S."/>
        </authorList>
    </citation>
    <scope>NUCLEOTIDE SEQUENCE [LARGE SCALE GENOMIC DNA]</scope>
    <source>
        <strain evidence="6 7">DD39</strain>
    </source>
</reference>
<dbReference type="InterPro" id="IPR042529">
    <property type="entry name" value="IF_2B-like_C"/>
</dbReference>
<dbReference type="UniPathway" id="UPA00904">
    <property type="reaction ID" value="UER00874"/>
</dbReference>
<protein>
    <recommendedName>
        <fullName evidence="5">Methylthioribose-1-phosphate isomerase</fullName>
        <shortName evidence="5">M1Pi</shortName>
        <shortName evidence="5">MTR-1-P isomerase</shortName>
        <ecNumber evidence="5">5.3.1.23</ecNumber>
    </recommendedName>
    <alternativeName>
        <fullName evidence="5">S-methyl-5-thioribose-1-phosphate isomerase</fullName>
    </alternativeName>
</protein>
<comment type="similarity">
    <text evidence="5">Belongs to the EIF-2B alpha/beta/delta subunits family. MtnA subfamily.</text>
</comment>
<dbReference type="NCBIfam" id="TIGR00512">
    <property type="entry name" value="salvage_mtnA"/>
    <property type="match status" value="1"/>
</dbReference>
<dbReference type="InterPro" id="IPR037171">
    <property type="entry name" value="NagB/RpiA_transferase-like"/>
</dbReference>
<keyword evidence="1 5" id="KW-0413">Isomerase</keyword>
<feature type="binding site" evidence="5">
    <location>
        <begin position="235"/>
        <end position="236"/>
    </location>
    <ligand>
        <name>substrate</name>
    </ligand>
</feature>
<feature type="site" description="Transition state stabilizer" evidence="5">
    <location>
        <position position="145"/>
    </location>
</feature>
<comment type="caution">
    <text evidence="6">The sequence shown here is derived from an EMBL/GenBank/DDBJ whole genome shotgun (WGS) entry which is preliminary data.</text>
</comment>
<feature type="binding site" evidence="5">
    <location>
        <position position="85"/>
    </location>
    <ligand>
        <name>substrate</name>
    </ligand>
</feature>